<proteinExistence type="predicted"/>
<dbReference type="RefSeq" id="WP_150963028.1">
    <property type="nucleotide sequence ID" value="NZ_VZZJ01000006.1"/>
</dbReference>
<protein>
    <submittedName>
        <fullName evidence="1">Uncharacterized protein</fullName>
    </submittedName>
</protein>
<dbReference type="Proteomes" id="UP000441523">
    <property type="component" value="Unassembled WGS sequence"/>
</dbReference>
<reference evidence="1 2" key="1">
    <citation type="submission" date="2019-09" db="EMBL/GenBank/DDBJ databases">
        <title>YIM 132548 draft genome.</title>
        <authorList>
            <person name="Jiang L."/>
        </authorList>
    </citation>
    <scope>NUCLEOTIDE SEQUENCE [LARGE SCALE GENOMIC DNA]</scope>
    <source>
        <strain evidence="1 2">YIM 132548</strain>
    </source>
</reference>
<organism evidence="1 2">
    <name type="scientific">Methylobacterium planeticum</name>
    <dbReference type="NCBI Taxonomy" id="2615211"/>
    <lineage>
        <taxon>Bacteria</taxon>
        <taxon>Pseudomonadati</taxon>
        <taxon>Pseudomonadota</taxon>
        <taxon>Alphaproteobacteria</taxon>
        <taxon>Hyphomicrobiales</taxon>
        <taxon>Methylobacteriaceae</taxon>
        <taxon>Methylobacterium</taxon>
    </lineage>
</organism>
<gene>
    <name evidence="1" type="ORF">F6X51_09685</name>
</gene>
<evidence type="ECO:0000313" key="2">
    <source>
        <dbReference type="Proteomes" id="UP000441523"/>
    </source>
</evidence>
<dbReference type="EMBL" id="VZZJ01000006">
    <property type="protein sequence ID" value="KAB1073984.1"/>
    <property type="molecule type" value="Genomic_DNA"/>
</dbReference>
<comment type="caution">
    <text evidence="1">The sequence shown here is derived from an EMBL/GenBank/DDBJ whole genome shotgun (WGS) entry which is preliminary data.</text>
</comment>
<name>A0A6N6MQQ2_9HYPH</name>
<accession>A0A6N6MQQ2</accession>
<sequence>MDAKLLSPEFPHTVVVPCFDDGLADVMSHAWRLGACGVDWTWGRVGADRLRFSFKRDTDGAAFRQSAAPISAHALGSPALA</sequence>
<dbReference type="AlphaFoldDB" id="A0A6N6MQQ2"/>
<keyword evidence="2" id="KW-1185">Reference proteome</keyword>
<evidence type="ECO:0000313" key="1">
    <source>
        <dbReference type="EMBL" id="KAB1073984.1"/>
    </source>
</evidence>